<dbReference type="GeneID" id="20201873"/>
<dbReference type="RefSeq" id="XP_009011040.1">
    <property type="nucleotide sequence ID" value="XM_009012792.1"/>
</dbReference>
<reference evidence="2" key="3">
    <citation type="submission" date="2015-06" db="UniProtKB">
        <authorList>
            <consortium name="EnsemblMetazoa"/>
        </authorList>
    </citation>
    <scope>IDENTIFICATION</scope>
</reference>
<dbReference type="EMBL" id="KB095858">
    <property type="protein sequence ID" value="ESO10771.1"/>
    <property type="molecule type" value="Genomic_DNA"/>
</dbReference>
<sequence>MATQKISYPETLKALRKCFSEREILLELMKNLSAGSSELKEVRTCLSIGTGYGGYDLDFIRICLPNLENLIVVEKDEDCLRELKINLDNQFKEKFDVIIMKCSMESFMEMFEKKDYDKLIDVLEENNSEKNFDEILKLFEKKIDIVLTMHVLYFLDPAQRMKLYRMCFDQWMNSALGRFVTVNVSGDDNATNRLLRELQLKEFVNSETVKEELEGEEVSVLDELSFECPMQMTDINNLYEAMKFCIESLQMTDFVEKIKMIAPDGWACHKGSLCVCAKIDGGALQI</sequence>
<dbReference type="eggNOG" id="ENOG502SSNJ">
    <property type="taxonomic scope" value="Eukaryota"/>
</dbReference>
<dbReference type="CTD" id="20201873"/>
<dbReference type="Gene3D" id="3.40.50.150">
    <property type="entry name" value="Vaccinia Virus protein VP39"/>
    <property type="match status" value="1"/>
</dbReference>
<accession>T1EZ73</accession>
<proteinExistence type="predicted"/>
<protein>
    <recommendedName>
        <fullName evidence="4">Methyltransferase domain-containing protein</fullName>
    </recommendedName>
</protein>
<dbReference type="InParanoid" id="T1EZ73"/>
<evidence type="ECO:0008006" key="4">
    <source>
        <dbReference type="Google" id="ProtNLM"/>
    </source>
</evidence>
<gene>
    <name evidence="2" type="primary">20201873</name>
    <name evidence="1" type="ORF">HELRODRAFT_167269</name>
</gene>
<dbReference type="SUPFAM" id="SSF53335">
    <property type="entry name" value="S-adenosyl-L-methionine-dependent methyltransferases"/>
    <property type="match status" value="1"/>
</dbReference>
<dbReference type="KEGG" id="hro:HELRODRAFT_167269"/>
<dbReference type="InterPro" id="IPR029063">
    <property type="entry name" value="SAM-dependent_MTases_sf"/>
</dbReference>
<reference evidence="3" key="1">
    <citation type="submission" date="2012-12" db="EMBL/GenBank/DDBJ databases">
        <authorList>
            <person name="Hellsten U."/>
            <person name="Grimwood J."/>
            <person name="Chapman J.A."/>
            <person name="Shapiro H."/>
            <person name="Aerts A."/>
            <person name="Otillar R.P."/>
            <person name="Terry A.Y."/>
            <person name="Boore J.L."/>
            <person name="Simakov O."/>
            <person name="Marletaz F."/>
            <person name="Cho S.-J."/>
            <person name="Edsinger-Gonzales E."/>
            <person name="Havlak P."/>
            <person name="Kuo D.-H."/>
            <person name="Larsson T."/>
            <person name="Lv J."/>
            <person name="Arendt D."/>
            <person name="Savage R."/>
            <person name="Osoegawa K."/>
            <person name="de Jong P."/>
            <person name="Lindberg D.R."/>
            <person name="Seaver E.C."/>
            <person name="Weisblat D.A."/>
            <person name="Putnam N.H."/>
            <person name="Grigoriev I.V."/>
            <person name="Rokhsar D.S."/>
        </authorList>
    </citation>
    <scope>NUCLEOTIDE SEQUENCE</scope>
</reference>
<organism evidence="2 3">
    <name type="scientific">Helobdella robusta</name>
    <name type="common">Californian leech</name>
    <dbReference type="NCBI Taxonomy" id="6412"/>
    <lineage>
        <taxon>Eukaryota</taxon>
        <taxon>Metazoa</taxon>
        <taxon>Spiralia</taxon>
        <taxon>Lophotrochozoa</taxon>
        <taxon>Annelida</taxon>
        <taxon>Clitellata</taxon>
        <taxon>Hirudinea</taxon>
        <taxon>Rhynchobdellida</taxon>
        <taxon>Glossiphoniidae</taxon>
        <taxon>Helobdella</taxon>
    </lineage>
</organism>
<dbReference type="EnsemblMetazoa" id="HelroT167269">
    <property type="protein sequence ID" value="HelroP167269"/>
    <property type="gene ID" value="HelroG167269"/>
</dbReference>
<dbReference type="HOGENOM" id="CLU_974114_0_0_1"/>
<dbReference type="EMBL" id="AMQM01002742">
    <property type="status" value="NOT_ANNOTATED_CDS"/>
    <property type="molecule type" value="Genomic_DNA"/>
</dbReference>
<dbReference type="OrthoDB" id="10200085at2759"/>
<evidence type="ECO:0000313" key="3">
    <source>
        <dbReference type="Proteomes" id="UP000015101"/>
    </source>
</evidence>
<name>T1EZ73_HELRO</name>
<dbReference type="Proteomes" id="UP000015101">
    <property type="component" value="Unassembled WGS sequence"/>
</dbReference>
<reference evidence="1 3" key="2">
    <citation type="journal article" date="2013" name="Nature">
        <title>Insights into bilaterian evolution from three spiralian genomes.</title>
        <authorList>
            <person name="Simakov O."/>
            <person name="Marletaz F."/>
            <person name="Cho S.J."/>
            <person name="Edsinger-Gonzales E."/>
            <person name="Havlak P."/>
            <person name="Hellsten U."/>
            <person name="Kuo D.H."/>
            <person name="Larsson T."/>
            <person name="Lv J."/>
            <person name="Arendt D."/>
            <person name="Savage R."/>
            <person name="Osoegawa K."/>
            <person name="de Jong P."/>
            <person name="Grimwood J."/>
            <person name="Chapman J.A."/>
            <person name="Shapiro H."/>
            <person name="Aerts A."/>
            <person name="Otillar R.P."/>
            <person name="Terry A.Y."/>
            <person name="Boore J.L."/>
            <person name="Grigoriev I.V."/>
            <person name="Lindberg D.R."/>
            <person name="Seaver E.C."/>
            <person name="Weisblat D.A."/>
            <person name="Putnam N.H."/>
            <person name="Rokhsar D.S."/>
        </authorList>
    </citation>
    <scope>NUCLEOTIDE SEQUENCE</scope>
</reference>
<evidence type="ECO:0000313" key="2">
    <source>
        <dbReference type="EnsemblMetazoa" id="HelroP167269"/>
    </source>
</evidence>
<dbReference type="AlphaFoldDB" id="T1EZ73"/>
<evidence type="ECO:0000313" key="1">
    <source>
        <dbReference type="EMBL" id="ESO10771.1"/>
    </source>
</evidence>
<keyword evidence="3" id="KW-1185">Reference proteome</keyword>